<dbReference type="EMBL" id="CABIKM010000045">
    <property type="protein sequence ID" value="VUZ86156.1"/>
    <property type="molecule type" value="Genomic_DNA"/>
</dbReference>
<reference evidence="1 2" key="1">
    <citation type="submission" date="2019-07" db="EMBL/GenBank/DDBJ databases">
        <authorList>
            <person name="Cremers G."/>
        </authorList>
    </citation>
    <scope>NUCLEOTIDE SEQUENCE [LARGE SCALE GENOMIC DNA]</scope>
</reference>
<evidence type="ECO:0000313" key="2">
    <source>
        <dbReference type="Proteomes" id="UP000334340"/>
    </source>
</evidence>
<dbReference type="Proteomes" id="UP000334340">
    <property type="component" value="Unassembled WGS sequence"/>
</dbReference>
<dbReference type="InterPro" id="IPR029060">
    <property type="entry name" value="PIN-like_dom_sf"/>
</dbReference>
<gene>
    <name evidence="1" type="ORF">MELA_02552</name>
</gene>
<dbReference type="SUPFAM" id="SSF88723">
    <property type="entry name" value="PIN domain-like"/>
    <property type="match status" value="1"/>
</dbReference>
<organism evidence="1 2">
    <name type="scientific">Candidatus Methylomirabilis lanthanidiphila</name>
    <dbReference type="NCBI Taxonomy" id="2211376"/>
    <lineage>
        <taxon>Bacteria</taxon>
        <taxon>Candidatus Methylomirabilota</taxon>
        <taxon>Candidatus Methylomirabilia</taxon>
        <taxon>Candidatus Methylomirabilales</taxon>
        <taxon>Candidatus Methylomirabilaceae</taxon>
        <taxon>Candidatus Methylomirabilis</taxon>
    </lineage>
</organism>
<name>A0A564ZM35_9BACT</name>
<protein>
    <recommendedName>
        <fullName evidence="3">PIN domain-containing protein</fullName>
    </recommendedName>
</protein>
<keyword evidence="2" id="KW-1185">Reference proteome</keyword>
<evidence type="ECO:0008006" key="3">
    <source>
        <dbReference type="Google" id="ProtNLM"/>
    </source>
</evidence>
<dbReference type="AlphaFoldDB" id="A0A564ZM35"/>
<evidence type="ECO:0000313" key="1">
    <source>
        <dbReference type="EMBL" id="VUZ86156.1"/>
    </source>
</evidence>
<sequence>MTTYIADTHSLIWYLGAPDRLGSRARHAFSEATAGRARIIVPVIVLAEIVFIVERGRVRADV</sequence>
<accession>A0A564ZM35</accession>
<proteinExistence type="predicted"/>